<dbReference type="RefSeq" id="WP_234760789.1">
    <property type="nucleotide sequence ID" value="NZ_JAKEIP010000005.1"/>
</dbReference>
<evidence type="ECO:0000313" key="1">
    <source>
        <dbReference type="EMBL" id="MCF1592484.1"/>
    </source>
</evidence>
<gene>
    <name evidence="1" type="ORF">L0P92_02720</name>
</gene>
<organism evidence="1 2">
    <name type="scientific">Streptomyces muensis</name>
    <dbReference type="NCBI Taxonomy" id="1077944"/>
    <lineage>
        <taxon>Bacteria</taxon>
        <taxon>Bacillati</taxon>
        <taxon>Actinomycetota</taxon>
        <taxon>Actinomycetes</taxon>
        <taxon>Kitasatosporales</taxon>
        <taxon>Streptomycetaceae</taxon>
        <taxon>Streptomyces</taxon>
    </lineage>
</organism>
<keyword evidence="2" id="KW-1185">Reference proteome</keyword>
<name>A0A9X1PUG9_STRM4</name>
<sequence length="178" mass="19499">MGAEYFTAYHDGTDVKQAFHDAVEHAEYESGHGGYTGTIAEKDEYKVVTETPMTLNEAEKLAAKLSESDDELADKWGPAGAIPVHTDRRTVRVTIPERANHGRGFKTTKEAATAALEQAGVLREGESQVPSTQGVYIQGVYKRHPRTDYVIGGELEIPVEGGGPLEHRGWLFFGFASY</sequence>
<accession>A0A9X1PUG9</accession>
<dbReference type="AlphaFoldDB" id="A0A9X1PUG9"/>
<protein>
    <submittedName>
        <fullName evidence="1">Uncharacterized protein</fullName>
    </submittedName>
</protein>
<proteinExistence type="predicted"/>
<evidence type="ECO:0000313" key="2">
    <source>
        <dbReference type="Proteomes" id="UP001139384"/>
    </source>
</evidence>
<reference evidence="1" key="1">
    <citation type="submission" date="2022-01" db="EMBL/GenBank/DDBJ databases">
        <title>Draft Genome Sequences of Seven Type Strains of the Genus Streptomyces.</title>
        <authorList>
            <person name="Aziz S."/>
            <person name="Coretto E."/>
            <person name="Chronakova A."/>
            <person name="Sproer C."/>
            <person name="Huber K."/>
            <person name="Nouioui I."/>
            <person name="Gross H."/>
        </authorList>
    </citation>
    <scope>NUCLEOTIDE SEQUENCE</scope>
    <source>
        <strain evidence="1">DSM 103493</strain>
    </source>
</reference>
<comment type="caution">
    <text evidence="1">The sequence shown here is derived from an EMBL/GenBank/DDBJ whole genome shotgun (WGS) entry which is preliminary data.</text>
</comment>
<dbReference type="EMBL" id="JAKEIP010000005">
    <property type="protein sequence ID" value="MCF1592484.1"/>
    <property type="molecule type" value="Genomic_DNA"/>
</dbReference>
<dbReference type="Proteomes" id="UP001139384">
    <property type="component" value="Unassembled WGS sequence"/>
</dbReference>